<dbReference type="AlphaFoldDB" id="A0A6A5HCM4"/>
<keyword evidence="3" id="KW-0418">Kinase</keyword>
<organism evidence="8 9">
    <name type="scientific">Caenorhabditis remanei</name>
    <name type="common">Caenorhabditis vulgaris</name>
    <dbReference type="NCBI Taxonomy" id="31234"/>
    <lineage>
        <taxon>Eukaryota</taxon>
        <taxon>Metazoa</taxon>
        <taxon>Ecdysozoa</taxon>
        <taxon>Nematoda</taxon>
        <taxon>Chromadorea</taxon>
        <taxon>Rhabditida</taxon>
        <taxon>Rhabditina</taxon>
        <taxon>Rhabditomorpha</taxon>
        <taxon>Rhabditoidea</taxon>
        <taxon>Rhabditidae</taxon>
        <taxon>Peloderinae</taxon>
        <taxon>Caenorhabditis</taxon>
    </lineage>
</organism>
<dbReference type="SUPFAM" id="SSF56112">
    <property type="entry name" value="Protein kinase-like (PK-like)"/>
    <property type="match status" value="1"/>
</dbReference>
<dbReference type="PANTHER" id="PTHR11042:SF91">
    <property type="entry name" value="EUKARYOTIC TRANSLATION INITIATION FACTOR 2-ALPHA KINASE"/>
    <property type="match status" value="1"/>
</dbReference>
<evidence type="ECO:0000259" key="7">
    <source>
        <dbReference type="PROSITE" id="PS50011"/>
    </source>
</evidence>
<feature type="domain" description="Protein kinase" evidence="7">
    <location>
        <begin position="16"/>
        <end position="294"/>
    </location>
</feature>
<evidence type="ECO:0000256" key="1">
    <source>
        <dbReference type="ARBA" id="ARBA00022679"/>
    </source>
</evidence>
<dbReference type="GeneID" id="78773796"/>
<dbReference type="Proteomes" id="UP000483820">
    <property type="component" value="Chromosome II"/>
</dbReference>
<evidence type="ECO:0000256" key="6">
    <source>
        <dbReference type="PROSITE-ProRule" id="PRU10141"/>
    </source>
</evidence>
<evidence type="ECO:0000256" key="3">
    <source>
        <dbReference type="ARBA" id="ARBA00022777"/>
    </source>
</evidence>
<dbReference type="PROSITE" id="PS00108">
    <property type="entry name" value="PROTEIN_KINASE_ST"/>
    <property type="match status" value="1"/>
</dbReference>
<dbReference type="Pfam" id="PF00069">
    <property type="entry name" value="Pkinase"/>
    <property type="match status" value="1"/>
</dbReference>
<evidence type="ECO:0000256" key="5">
    <source>
        <dbReference type="ARBA" id="ARBA00037982"/>
    </source>
</evidence>
<protein>
    <recommendedName>
        <fullName evidence="7">Protein kinase domain-containing protein</fullName>
    </recommendedName>
</protein>
<dbReference type="KEGG" id="crq:GCK72_004079"/>
<dbReference type="CTD" id="78773796"/>
<dbReference type="GO" id="GO:0005737">
    <property type="term" value="C:cytoplasm"/>
    <property type="evidence" value="ECO:0007669"/>
    <property type="project" value="TreeGrafter"/>
</dbReference>
<comment type="caution">
    <text evidence="8">The sequence shown here is derived from an EMBL/GenBank/DDBJ whole genome shotgun (WGS) entry which is preliminary data.</text>
</comment>
<dbReference type="RefSeq" id="XP_053588645.1">
    <property type="nucleotide sequence ID" value="XM_053724451.1"/>
</dbReference>
<dbReference type="PROSITE" id="PS50011">
    <property type="entry name" value="PROTEIN_KINASE_DOM"/>
    <property type="match status" value="1"/>
</dbReference>
<evidence type="ECO:0000313" key="9">
    <source>
        <dbReference type="Proteomes" id="UP000483820"/>
    </source>
</evidence>
<dbReference type="InterPro" id="IPR011009">
    <property type="entry name" value="Kinase-like_dom_sf"/>
</dbReference>
<dbReference type="InterPro" id="IPR017441">
    <property type="entry name" value="Protein_kinase_ATP_BS"/>
</dbReference>
<feature type="binding site" evidence="6">
    <location>
        <position position="45"/>
    </location>
    <ligand>
        <name>ATP</name>
        <dbReference type="ChEBI" id="CHEBI:30616"/>
    </ligand>
</feature>
<evidence type="ECO:0000256" key="4">
    <source>
        <dbReference type="ARBA" id="ARBA00022840"/>
    </source>
</evidence>
<keyword evidence="1" id="KW-0808">Transferase</keyword>
<accession>A0A6A5HCM4</accession>
<dbReference type="InterPro" id="IPR000719">
    <property type="entry name" value="Prot_kinase_dom"/>
</dbReference>
<name>A0A6A5HCM4_CAERE</name>
<dbReference type="GO" id="GO:0004694">
    <property type="term" value="F:eukaryotic translation initiation factor 2alpha kinase activity"/>
    <property type="evidence" value="ECO:0007669"/>
    <property type="project" value="TreeGrafter"/>
</dbReference>
<sequence>MSIESDHCKECVSGNIEVVKKLGEGSFGSVYHVMVGEKKRHLAMKQMSTNYSNIFIDCKEAIRVAHKNVIAFFWCSWMKHENGTEGHLNIFMELCMEKNLSDWIDENKTVESRNLEDMKFWIKQILSALDWFHAIGLIHRDLKPANIFFARNSVYGARGTLKIGDLGMIKIREHQESLKPDENGLYPPLYPPLEVGEHKYWYGTEEYAAPELLSTNPYNNKVDVFSLGMIAAELICPYKNEGYGYTVRKAFREEKIPKGFEGFPDEINDFLSKATKRNLKDRLFARELLEHPFLSNVPTLEQELKKNFCENNPQCLLVDEAFVRVGFAEKAFNKLKAIQISDNDEVKLVEKVVKMQMILAGSAEETVYCEKCSIENINDYLSDLIYYGERTKHMKVACFGLETTSFDAVKTSYTSAHVKLIPSFKVWLEDECREWMKSMLEENSEELVFSNGNQPLRWITREDSGSSTSQEQGQEIERLLATFERLLTTETVVNEPLTTTKFQKAENNTDEITSIKAYLRFLLGACKFITSWGKEDFDIDLLNDIDGFSGMYITNNSFVLPTFEVYRMQPIEHWESWSEIVWPAWWKEESENEADDNKTDLTAPFPWQDILNRSPRDSVTYLL</sequence>
<comment type="similarity">
    <text evidence="5">Belongs to the protein kinase superfamily. Ser/Thr protein kinase family. GCN2 subfamily.</text>
</comment>
<dbReference type="GO" id="GO:0005524">
    <property type="term" value="F:ATP binding"/>
    <property type="evidence" value="ECO:0007669"/>
    <property type="project" value="UniProtKB-UniRule"/>
</dbReference>
<keyword evidence="2 6" id="KW-0547">Nucleotide-binding</keyword>
<dbReference type="PROSITE" id="PS00107">
    <property type="entry name" value="PROTEIN_KINASE_ATP"/>
    <property type="match status" value="1"/>
</dbReference>
<reference evidence="8 9" key="1">
    <citation type="submission" date="2019-12" db="EMBL/GenBank/DDBJ databases">
        <title>Chromosome-level assembly of the Caenorhabditis remanei genome.</title>
        <authorList>
            <person name="Teterina A.A."/>
            <person name="Willis J.H."/>
            <person name="Phillips P.C."/>
        </authorList>
    </citation>
    <scope>NUCLEOTIDE SEQUENCE [LARGE SCALE GENOMIC DNA]</scope>
    <source>
        <strain evidence="8 9">PX506</strain>
        <tissue evidence="8">Whole organism</tissue>
    </source>
</reference>
<gene>
    <name evidence="8" type="ORF">GCK72_004079</name>
</gene>
<dbReference type="InterPro" id="IPR050339">
    <property type="entry name" value="CC_SR_Kinase"/>
</dbReference>
<evidence type="ECO:0000256" key="2">
    <source>
        <dbReference type="ARBA" id="ARBA00022741"/>
    </source>
</evidence>
<dbReference type="Gene3D" id="1.10.510.10">
    <property type="entry name" value="Transferase(Phosphotransferase) domain 1"/>
    <property type="match status" value="1"/>
</dbReference>
<dbReference type="PANTHER" id="PTHR11042">
    <property type="entry name" value="EUKARYOTIC TRANSLATION INITIATION FACTOR 2-ALPHA KINASE EIF2-ALPHA KINASE -RELATED"/>
    <property type="match status" value="1"/>
</dbReference>
<dbReference type="SMART" id="SM00220">
    <property type="entry name" value="S_TKc"/>
    <property type="match status" value="1"/>
</dbReference>
<keyword evidence="4 6" id="KW-0067">ATP-binding</keyword>
<dbReference type="Gene3D" id="3.30.200.20">
    <property type="entry name" value="Phosphorylase Kinase, domain 1"/>
    <property type="match status" value="1"/>
</dbReference>
<evidence type="ECO:0000313" key="8">
    <source>
        <dbReference type="EMBL" id="KAF1764132.1"/>
    </source>
</evidence>
<dbReference type="InterPro" id="IPR008271">
    <property type="entry name" value="Ser/Thr_kinase_AS"/>
</dbReference>
<dbReference type="GO" id="GO:0005634">
    <property type="term" value="C:nucleus"/>
    <property type="evidence" value="ECO:0007669"/>
    <property type="project" value="TreeGrafter"/>
</dbReference>
<proteinExistence type="inferred from homology"/>
<dbReference type="EMBL" id="WUAV01000002">
    <property type="protein sequence ID" value="KAF1764132.1"/>
    <property type="molecule type" value="Genomic_DNA"/>
</dbReference>